<gene>
    <name evidence="1" type="ORF">R2APBS1_1889</name>
</gene>
<dbReference type="Proteomes" id="UP000011859">
    <property type="component" value="Chromosome"/>
</dbReference>
<accession>M4NHA4</accession>
<reference evidence="1 2" key="1">
    <citation type="submission" date="2012-04" db="EMBL/GenBank/DDBJ databases">
        <title>Complete genome of Rhodanobacter sp. 2APBS1.</title>
        <authorList>
            <consortium name="US DOE Joint Genome Institute"/>
            <person name="Huntemann M."/>
            <person name="Wei C.-L."/>
            <person name="Han J."/>
            <person name="Detter J.C."/>
            <person name="Han C."/>
            <person name="Tapia R."/>
            <person name="Munk A.C.C."/>
            <person name="Chen A."/>
            <person name="Krypides N."/>
            <person name="Mavromatis K."/>
            <person name="Markowitz V."/>
            <person name="Szeto E."/>
            <person name="Ivanova N."/>
            <person name="Mikhailova N."/>
            <person name="Ovchinnikova G."/>
            <person name="Pagani I."/>
            <person name="Pati A."/>
            <person name="Goodwin L."/>
            <person name="Peters L."/>
            <person name="Pitluck S."/>
            <person name="Woyke T."/>
            <person name="Prakash O."/>
            <person name="Elkins J."/>
            <person name="Brown S."/>
            <person name="Palumbo A."/>
            <person name="Hemme C."/>
            <person name="Zhou J."/>
            <person name="Watson D."/>
            <person name="Jardine P."/>
            <person name="Kostka J."/>
            <person name="Green S."/>
        </authorList>
    </citation>
    <scope>NUCLEOTIDE SEQUENCE [LARGE SCALE GENOMIC DNA]</scope>
    <source>
        <strain evidence="1 2">2APBS1</strain>
    </source>
</reference>
<dbReference type="EMBL" id="CP003470">
    <property type="protein sequence ID" value="AGG89013.1"/>
    <property type="molecule type" value="Genomic_DNA"/>
</dbReference>
<evidence type="ECO:0000313" key="1">
    <source>
        <dbReference type="EMBL" id="AGG89013.1"/>
    </source>
</evidence>
<sequence length="97" mass="10644">MANIAIAMMHAQKAVMVTHPGYAIGKSWPDSEPQSLLRTLDDARALKESRKAFDAFEANPSWMAFADALARDEPASEPMGEVASWLEDIRSQAVVLL</sequence>
<organism evidence="1 2">
    <name type="scientific">Rhodanobacter denitrificans</name>
    <dbReference type="NCBI Taxonomy" id="666685"/>
    <lineage>
        <taxon>Bacteria</taxon>
        <taxon>Pseudomonadati</taxon>
        <taxon>Pseudomonadota</taxon>
        <taxon>Gammaproteobacteria</taxon>
        <taxon>Lysobacterales</taxon>
        <taxon>Rhodanobacteraceae</taxon>
        <taxon>Rhodanobacter</taxon>
    </lineage>
</organism>
<evidence type="ECO:0000313" key="2">
    <source>
        <dbReference type="Proteomes" id="UP000011859"/>
    </source>
</evidence>
<proteinExistence type="predicted"/>
<name>M4NHA4_9GAMM</name>
<dbReference type="HOGENOM" id="CLU_2344743_0_0_6"/>
<protein>
    <submittedName>
        <fullName evidence="1">Uncharacterized protein</fullName>
    </submittedName>
</protein>
<keyword evidence="2" id="KW-1185">Reference proteome</keyword>
<dbReference type="KEGG" id="rhd:R2APBS1_1889"/>
<dbReference type="AlphaFoldDB" id="M4NHA4"/>